<evidence type="ECO:0000313" key="8">
    <source>
        <dbReference type="Proteomes" id="UP000796761"/>
    </source>
</evidence>
<keyword evidence="3" id="KW-0378">Hydrolase</keyword>
<dbReference type="PANTHER" id="PTHR19422:SF123">
    <property type="entry name" value="RT1 CLASS I, LOCUS CE15"/>
    <property type="match status" value="1"/>
</dbReference>
<dbReference type="SUPFAM" id="SSF50630">
    <property type="entry name" value="Acid proteases"/>
    <property type="match status" value="1"/>
</dbReference>
<comment type="caution">
    <text evidence="7">The sequence shown here is derived from an EMBL/GenBank/DDBJ whole genome shotgun (WGS) entry which is preliminary data.</text>
</comment>
<dbReference type="InterPro" id="IPR021109">
    <property type="entry name" value="Peptidase_aspartic_dom_sf"/>
</dbReference>
<feature type="signal peptide" evidence="5">
    <location>
        <begin position="1"/>
        <end position="19"/>
    </location>
</feature>
<dbReference type="InterPro" id="IPR018061">
    <property type="entry name" value="Retropepsins"/>
</dbReference>
<dbReference type="GO" id="GO:0004190">
    <property type="term" value="F:aspartic-type endopeptidase activity"/>
    <property type="evidence" value="ECO:0007669"/>
    <property type="project" value="UniProtKB-KW"/>
</dbReference>
<dbReference type="PANTHER" id="PTHR19422">
    <property type="entry name" value="GAG RETROVIRAL POLYPROTEIN"/>
    <property type="match status" value="1"/>
</dbReference>
<keyword evidence="2" id="KW-0064">Aspartyl protease</keyword>
<feature type="compositionally biased region" description="Polar residues" evidence="4">
    <location>
        <begin position="161"/>
        <end position="181"/>
    </location>
</feature>
<dbReference type="AlphaFoldDB" id="A0A8K1D7V0"/>
<dbReference type="PROSITE" id="PS00141">
    <property type="entry name" value="ASP_PROTEASE"/>
    <property type="match status" value="1"/>
</dbReference>
<accession>A0A8K1D7V0</accession>
<dbReference type="Proteomes" id="UP000796761">
    <property type="component" value="Unassembled WGS sequence"/>
</dbReference>
<evidence type="ECO:0000256" key="3">
    <source>
        <dbReference type="ARBA" id="ARBA00022801"/>
    </source>
</evidence>
<dbReference type="InterPro" id="IPR051592">
    <property type="entry name" value="HERV-K_Pro_peptidase_A2"/>
</dbReference>
<proteinExistence type="predicted"/>
<name>A0A8K1D7V0_9PASS</name>
<evidence type="ECO:0000256" key="4">
    <source>
        <dbReference type="SAM" id="MobiDB-lite"/>
    </source>
</evidence>
<organism evidence="7 8">
    <name type="scientific">Zosterops borbonicus</name>
    <dbReference type="NCBI Taxonomy" id="364589"/>
    <lineage>
        <taxon>Eukaryota</taxon>
        <taxon>Metazoa</taxon>
        <taxon>Chordata</taxon>
        <taxon>Craniata</taxon>
        <taxon>Vertebrata</taxon>
        <taxon>Euteleostomi</taxon>
        <taxon>Archelosauria</taxon>
        <taxon>Archosauria</taxon>
        <taxon>Dinosauria</taxon>
        <taxon>Saurischia</taxon>
        <taxon>Theropoda</taxon>
        <taxon>Coelurosauria</taxon>
        <taxon>Aves</taxon>
        <taxon>Neognathae</taxon>
        <taxon>Neoaves</taxon>
        <taxon>Telluraves</taxon>
        <taxon>Australaves</taxon>
        <taxon>Passeriformes</taxon>
        <taxon>Sylvioidea</taxon>
        <taxon>Zosteropidae</taxon>
        <taxon>Zosterops</taxon>
    </lineage>
</organism>
<dbReference type="GO" id="GO:0006508">
    <property type="term" value="P:proteolysis"/>
    <property type="evidence" value="ECO:0007669"/>
    <property type="project" value="UniProtKB-KW"/>
</dbReference>
<evidence type="ECO:0000256" key="5">
    <source>
        <dbReference type="SAM" id="SignalP"/>
    </source>
</evidence>
<evidence type="ECO:0000259" key="6">
    <source>
        <dbReference type="PROSITE" id="PS50175"/>
    </source>
</evidence>
<evidence type="ECO:0000256" key="1">
    <source>
        <dbReference type="ARBA" id="ARBA00022670"/>
    </source>
</evidence>
<gene>
    <name evidence="7" type="ORF">HGM15179_021388</name>
</gene>
<keyword evidence="1" id="KW-0645">Protease</keyword>
<keyword evidence="5" id="KW-0732">Signal</keyword>
<feature type="chain" id="PRO_5035439359" description="Peptidase A2 domain-containing protein" evidence="5">
    <location>
        <begin position="20"/>
        <end position="438"/>
    </location>
</feature>
<dbReference type="InterPro" id="IPR001969">
    <property type="entry name" value="Aspartic_peptidase_AS"/>
</dbReference>
<evidence type="ECO:0000313" key="7">
    <source>
        <dbReference type="EMBL" id="TRZ05719.1"/>
    </source>
</evidence>
<dbReference type="Gene3D" id="2.40.70.10">
    <property type="entry name" value="Acid Proteases"/>
    <property type="match status" value="1"/>
</dbReference>
<protein>
    <recommendedName>
        <fullName evidence="6">Peptidase A2 domain-containing protein</fullName>
    </recommendedName>
</protein>
<feature type="region of interest" description="Disordered" evidence="4">
    <location>
        <begin position="152"/>
        <end position="194"/>
    </location>
</feature>
<dbReference type="InterPro" id="IPR001995">
    <property type="entry name" value="Peptidase_A2_cat"/>
</dbReference>
<dbReference type="Pfam" id="PF00077">
    <property type="entry name" value="RVP"/>
    <property type="match status" value="1"/>
</dbReference>
<dbReference type="EMBL" id="SWJQ01003570">
    <property type="protein sequence ID" value="TRZ05719.1"/>
    <property type="molecule type" value="Genomic_DNA"/>
</dbReference>
<dbReference type="OrthoDB" id="9217944at2759"/>
<evidence type="ECO:0000256" key="2">
    <source>
        <dbReference type="ARBA" id="ARBA00022750"/>
    </source>
</evidence>
<sequence length="438" mass="47646">MVLVMGVLITFLPMQRAQALVALKAMVTISQSGVATERKQRVKAALALLVLLMDVCYRVSMFLHTLHQWLLDIKLALKEKEVSADVRKDLVAVAVKVKWLWEGSTRLAMDHLMGTLGDIHSLLLSPCGGSGVPVSPGGPGGRSVAKRCQETIGDTPGPCTEQRTAPSCGETRNGSSVTGTPEQPEGTWGKPDPGAVCDTTSHRPSHPDLLRPGTRCELATSKLIYSFKSCCHECLPVAVTGVSKQIQDFLIIGQNSDRDLGLSVLPTVVSANCDKELRVLALARKAPMVIQPKTPIAIAIAWPMNINKGAGYRETPSEGFSPAPNVRWVKHITSEEPKLECSLTYSDKTVKITGMLDTGADVTVIFHKHWPREWKLMETYCVLRGIEGDTICKQSKITITVTGPEGKTANIQPCVGKCSTVWGRDVLSQWRTKMEVDS</sequence>
<feature type="domain" description="Peptidase A2" evidence="6">
    <location>
        <begin position="352"/>
        <end position="426"/>
    </location>
</feature>
<keyword evidence="8" id="KW-1185">Reference proteome</keyword>
<reference evidence="7" key="1">
    <citation type="submission" date="2019-04" db="EMBL/GenBank/DDBJ databases">
        <title>Genome assembly of Zosterops borbonicus 15179.</title>
        <authorList>
            <person name="Leroy T."/>
            <person name="Anselmetti Y."/>
            <person name="Tilak M.-K."/>
            <person name="Nabholz B."/>
        </authorList>
    </citation>
    <scope>NUCLEOTIDE SEQUENCE</scope>
    <source>
        <strain evidence="7">HGM_15179</strain>
        <tissue evidence="7">Muscle</tissue>
    </source>
</reference>
<dbReference type="PROSITE" id="PS50175">
    <property type="entry name" value="ASP_PROT_RETROV"/>
    <property type="match status" value="1"/>
</dbReference>